<evidence type="ECO:0000313" key="1">
    <source>
        <dbReference type="EMBL" id="OMJ91615.1"/>
    </source>
</evidence>
<dbReference type="Proteomes" id="UP000187209">
    <property type="component" value="Unassembled WGS sequence"/>
</dbReference>
<organism evidence="1 2">
    <name type="scientific">Stentor coeruleus</name>
    <dbReference type="NCBI Taxonomy" id="5963"/>
    <lineage>
        <taxon>Eukaryota</taxon>
        <taxon>Sar</taxon>
        <taxon>Alveolata</taxon>
        <taxon>Ciliophora</taxon>
        <taxon>Postciliodesmatophora</taxon>
        <taxon>Heterotrichea</taxon>
        <taxon>Heterotrichida</taxon>
        <taxon>Stentoridae</taxon>
        <taxon>Stentor</taxon>
    </lineage>
</organism>
<comment type="caution">
    <text evidence="1">The sequence shown here is derived from an EMBL/GenBank/DDBJ whole genome shotgun (WGS) entry which is preliminary data.</text>
</comment>
<dbReference type="AlphaFoldDB" id="A0A1R2CRJ5"/>
<accession>A0A1R2CRJ5</accession>
<sequence length="494" mass="57407">MALPGITCPEKFLVPLYFRPEQQGELAKLFQKDSVFEHLWDPWKAEAVKSISYEDSSLVKYMHSHFLALKSPIFATLKQNKEKFNEIIKQIFNGHCVYSGLMQEAFVKSISTLDNDIMIITLKYYAILEEHKRLSQVKYEHLKTAIVLKTEIEKLSRRINELSSTLSFETCGSIKIQKLDPNNPQFSRCDKAVSDNTKQIFFKDSTYTTLKVCVAYKIENTQMLKAFEKKLKNSEACVLKGLFMSISKKQIPSICIFGIQNNDYVKTQGILNYFRYSCKLPKEFMGRTRIEEFLRACEGFGNEVYAGTNSTLVKDEKKIASQTNSVFVLVLCRAIVPRNKNDPLLNQETQEYKISDFSMIFPEYILICTKEKNQFEIVPSKHFIIPCKLTDLNYSSQSSNKMSVESFYNNLTKAYDQSLLQRTKLRGEIQQQIDTFWTARYKKDVIIESIIQTKKKYTDKLKSDIDLIRKDLITTQRFTESLKQIRNVRLKTSL</sequence>
<reference evidence="1 2" key="1">
    <citation type="submission" date="2016-11" db="EMBL/GenBank/DDBJ databases">
        <title>The macronuclear genome of Stentor coeruleus: a giant cell with tiny introns.</title>
        <authorList>
            <person name="Slabodnick M."/>
            <person name="Ruby J.G."/>
            <person name="Reiff S.B."/>
            <person name="Swart E.C."/>
            <person name="Gosai S."/>
            <person name="Prabakaran S."/>
            <person name="Witkowska E."/>
            <person name="Larue G.E."/>
            <person name="Fisher S."/>
            <person name="Freeman R.M."/>
            <person name="Gunawardena J."/>
            <person name="Chu W."/>
            <person name="Stover N.A."/>
            <person name="Gregory B.D."/>
            <person name="Nowacki M."/>
            <person name="Derisi J."/>
            <person name="Roy S.W."/>
            <person name="Marshall W.F."/>
            <person name="Sood P."/>
        </authorList>
    </citation>
    <scope>NUCLEOTIDE SEQUENCE [LARGE SCALE GENOMIC DNA]</scope>
    <source>
        <strain evidence="1">WM001</strain>
    </source>
</reference>
<gene>
    <name evidence="1" type="ORF">SteCoe_5760</name>
</gene>
<evidence type="ECO:0000313" key="2">
    <source>
        <dbReference type="Proteomes" id="UP000187209"/>
    </source>
</evidence>
<dbReference type="OrthoDB" id="10437244at2759"/>
<dbReference type="EMBL" id="MPUH01000077">
    <property type="protein sequence ID" value="OMJ91615.1"/>
    <property type="molecule type" value="Genomic_DNA"/>
</dbReference>
<protein>
    <submittedName>
        <fullName evidence="1">Uncharacterized protein</fullName>
    </submittedName>
</protein>
<proteinExistence type="predicted"/>
<keyword evidence="2" id="KW-1185">Reference proteome</keyword>
<name>A0A1R2CRJ5_9CILI</name>